<dbReference type="PANTHER" id="PTHR34113:SF2">
    <property type="entry name" value="PROTEIN LIKE EARLY STARVATION, CHLOROPLASTIC"/>
    <property type="match status" value="1"/>
</dbReference>
<keyword evidence="4" id="KW-0809">Transit peptide</keyword>
<dbReference type="PANTHER" id="PTHR34113">
    <property type="entry name" value="INACTIVE PURPLE ACID PHOSPHATASE-LIKE PROTEIN"/>
    <property type="match status" value="1"/>
</dbReference>
<sequence length="657" mass="72347">MGGGNGVVLVAVKVVHFVPALCTQKRIKWSQRKKAQNHHHYHHRFSPSSLSSPSSDRGGGGGEEDVLPPKRTSVIYGVDFLPQTTKPLAEQQEEQQEQEPHRDSGLMPTSSKPPPSSFSSSPSSSATQTTTTTIQTTTSEQEEKSRKSANVIDLFERAASPIGTIERAKAALNAAQARSAVTSPIEIGRAKKIVEDGLSTVKKSAAKTLKEVSDAAANVASGVSGGGGAAGGTLRNAQKKAHSINHSIDIDDDANGDATGMDFWSWTPPERKKSDTDGAPVPKLQKQMQTRIEQAVQVAERGVTQTLNLDFQSQVQAKGTKELPLAFESQTATQADEVEADQRAPTEAEFASAVRELGADGETHGELSDGTRWWREAGTSELENGRVCEWTLVRGQSADGSVEWEEKWWSTADAFDYKELGAVKSGRDGHGNVWQESWSEISCSDVSRGFFTDASKKIERSANKWGANASGAEWHEDWREAYWGDGVVDRECFKKSCVGKNEIPEDGHASRWNHNWKEKWDGHGGCMKTNDSWADRDVGEDGGSGRSWGERWSERWGSYASHGRQGEREGSTWNDRDGHKVSKDWGEEHWPDGRVRKYGHSSDGSDHWDVWEDTDGWWERHPSFGWAEAVNHSPQLMGIKPRKGSKKKTKGNEKKSK</sequence>
<evidence type="ECO:0000256" key="6">
    <source>
        <dbReference type="SAM" id="MobiDB-lite"/>
    </source>
</evidence>
<comment type="similarity">
    <text evidence="5">Belongs to the ESV1 family.</text>
</comment>
<feature type="compositionally biased region" description="Basic residues" evidence="6">
    <location>
        <begin position="640"/>
        <end position="649"/>
    </location>
</feature>
<feature type="region of interest" description="Disordered" evidence="6">
    <location>
        <begin position="260"/>
        <end position="285"/>
    </location>
</feature>
<keyword evidence="3" id="KW-0934">Plastid</keyword>
<feature type="region of interest" description="Disordered" evidence="6">
    <location>
        <begin position="628"/>
        <end position="657"/>
    </location>
</feature>
<dbReference type="GO" id="GO:2000904">
    <property type="term" value="P:regulation of starch metabolic process"/>
    <property type="evidence" value="ECO:0007669"/>
    <property type="project" value="TreeGrafter"/>
</dbReference>
<evidence type="ECO:0000313" key="8">
    <source>
        <dbReference type="Proteomes" id="UP000198341"/>
    </source>
</evidence>
<keyword evidence="2" id="KW-0150">Chloroplast</keyword>
<name>K8F433_9CHLO</name>
<feature type="compositionally biased region" description="Low complexity" evidence="6">
    <location>
        <begin position="46"/>
        <end position="56"/>
    </location>
</feature>
<dbReference type="EMBL" id="FO082270">
    <property type="protein sequence ID" value="CCO66797.1"/>
    <property type="molecule type" value="Genomic_DNA"/>
</dbReference>
<organism evidence="7 8">
    <name type="scientific">Bathycoccus prasinos</name>
    <dbReference type="NCBI Taxonomy" id="41875"/>
    <lineage>
        <taxon>Eukaryota</taxon>
        <taxon>Viridiplantae</taxon>
        <taxon>Chlorophyta</taxon>
        <taxon>Mamiellophyceae</taxon>
        <taxon>Mamiellales</taxon>
        <taxon>Bathycoccaceae</taxon>
        <taxon>Bathycoccus</taxon>
    </lineage>
</organism>
<dbReference type="Proteomes" id="UP000198341">
    <property type="component" value="Chromosome 9"/>
</dbReference>
<protein>
    <submittedName>
        <fullName evidence="7">Uncharacterized protein</fullName>
    </submittedName>
</protein>
<evidence type="ECO:0000256" key="5">
    <source>
        <dbReference type="ARBA" id="ARBA00038237"/>
    </source>
</evidence>
<evidence type="ECO:0000256" key="3">
    <source>
        <dbReference type="ARBA" id="ARBA00022640"/>
    </source>
</evidence>
<feature type="compositionally biased region" description="Low complexity" evidence="6">
    <location>
        <begin position="117"/>
        <end position="139"/>
    </location>
</feature>
<feature type="region of interest" description="Disordered" evidence="6">
    <location>
        <begin position="559"/>
        <end position="605"/>
    </location>
</feature>
<dbReference type="RefSeq" id="XP_007511237.1">
    <property type="nucleotide sequence ID" value="XM_007511175.1"/>
</dbReference>
<feature type="region of interest" description="Disordered" evidence="6">
    <location>
        <begin position="33"/>
        <end position="70"/>
    </location>
</feature>
<dbReference type="AlphaFoldDB" id="K8F433"/>
<accession>K8F433</accession>
<proteinExistence type="inferred from homology"/>
<dbReference type="GO" id="GO:2001070">
    <property type="term" value="F:starch binding"/>
    <property type="evidence" value="ECO:0007669"/>
    <property type="project" value="TreeGrafter"/>
</dbReference>
<dbReference type="GO" id="GO:0009570">
    <property type="term" value="C:chloroplast stroma"/>
    <property type="evidence" value="ECO:0007669"/>
    <property type="project" value="UniProtKB-SubCell"/>
</dbReference>
<dbReference type="STRING" id="41875.K8F433"/>
<evidence type="ECO:0000256" key="1">
    <source>
        <dbReference type="ARBA" id="ARBA00004470"/>
    </source>
</evidence>
<dbReference type="GO" id="GO:0043036">
    <property type="term" value="C:starch grain"/>
    <property type="evidence" value="ECO:0007669"/>
    <property type="project" value="TreeGrafter"/>
</dbReference>
<dbReference type="KEGG" id="bpg:Bathy09g03250"/>
<evidence type="ECO:0000313" key="7">
    <source>
        <dbReference type="EMBL" id="CCO66797.1"/>
    </source>
</evidence>
<feature type="compositionally biased region" description="Basic and acidic residues" evidence="6">
    <location>
        <begin position="564"/>
        <end position="595"/>
    </location>
</feature>
<gene>
    <name evidence="7" type="ORF">Bathy09g03250</name>
</gene>
<dbReference type="GO" id="GO:0005982">
    <property type="term" value="P:starch metabolic process"/>
    <property type="evidence" value="ECO:0007669"/>
    <property type="project" value="TreeGrafter"/>
</dbReference>
<feature type="region of interest" description="Disordered" evidence="6">
    <location>
        <begin position="89"/>
        <end position="148"/>
    </location>
</feature>
<evidence type="ECO:0000256" key="4">
    <source>
        <dbReference type="ARBA" id="ARBA00022946"/>
    </source>
</evidence>
<keyword evidence="8" id="KW-1185">Reference proteome</keyword>
<dbReference type="OrthoDB" id="495716at2759"/>
<dbReference type="GeneID" id="19013832"/>
<dbReference type="eggNOG" id="ENOG502QSD3">
    <property type="taxonomic scope" value="Eukaryota"/>
</dbReference>
<dbReference type="InterPro" id="IPR052495">
    <property type="entry name" value="Alpha-glucan_binding_chloro"/>
</dbReference>
<feature type="compositionally biased region" description="Basic residues" evidence="6">
    <location>
        <begin position="33"/>
        <end position="45"/>
    </location>
</feature>
<evidence type="ECO:0000256" key="2">
    <source>
        <dbReference type="ARBA" id="ARBA00022528"/>
    </source>
</evidence>
<reference evidence="7 8" key="1">
    <citation type="submission" date="2011-10" db="EMBL/GenBank/DDBJ databases">
        <authorList>
            <person name="Genoscope - CEA"/>
        </authorList>
    </citation>
    <scope>NUCLEOTIDE SEQUENCE [LARGE SCALE GENOMIC DNA]</scope>
    <source>
        <strain evidence="7 8">RCC 1105</strain>
    </source>
</reference>
<comment type="subcellular location">
    <subcellularLocation>
        <location evidence="1">Plastid</location>
        <location evidence="1">Chloroplast stroma</location>
    </subcellularLocation>
</comment>